<proteinExistence type="predicted"/>
<accession>D1CG66</accession>
<dbReference type="HOGENOM" id="CLU_2439824_0_0_0"/>
<dbReference type="Proteomes" id="UP000000323">
    <property type="component" value="Chromosome 1"/>
</dbReference>
<reference evidence="2" key="1">
    <citation type="journal article" date="2010" name="Stand. Genomic Sci.">
        <title>Complete genome sequence of 'Thermobaculum terrenum' type strain (YNP1).</title>
        <authorList>
            <person name="Kiss H."/>
            <person name="Cleland D."/>
            <person name="Lapidus A."/>
            <person name="Lucas S."/>
            <person name="Glavina Del Rio T."/>
            <person name="Nolan M."/>
            <person name="Tice H."/>
            <person name="Han C."/>
            <person name="Goodwin L."/>
            <person name="Pitluck S."/>
            <person name="Liolios K."/>
            <person name="Ivanova N."/>
            <person name="Mavromatis K."/>
            <person name="Ovchinnikova G."/>
            <person name="Pati A."/>
            <person name="Chen A."/>
            <person name="Palaniappan K."/>
            <person name="Land M."/>
            <person name="Hauser L."/>
            <person name="Chang Y."/>
            <person name="Jeffries C."/>
            <person name="Lu M."/>
            <person name="Brettin T."/>
            <person name="Detter J."/>
            <person name="Goker M."/>
            <person name="Tindall B."/>
            <person name="Beck B."/>
            <person name="McDermott T."/>
            <person name="Woyke T."/>
            <person name="Bristow J."/>
            <person name="Eisen J."/>
            <person name="Markowitz V."/>
            <person name="Hugenholtz P."/>
            <person name="Kyrpides N."/>
            <person name="Klenk H."/>
            <person name="Cheng J."/>
        </authorList>
    </citation>
    <scope>NUCLEOTIDE SEQUENCE [LARGE SCALE GENOMIC DNA]</scope>
    <source>
        <strain evidence="2">ATCC BAA-798 / YNP1</strain>
    </source>
</reference>
<dbReference type="RefSeq" id="WP_012874957.1">
    <property type="nucleotide sequence ID" value="NC_013525.1"/>
</dbReference>
<sequence length="90" mass="9880">MVEEVVVNALDIARRDCATRAGVSEPEVVVAAVKKMRWPDAGLGCPEPGKKYPEAPTDGYEIILIAISREYVYHTDMSGRVVFCGKRLQG</sequence>
<dbReference type="OrthoDB" id="5801841at2"/>
<organism evidence="1 2">
    <name type="scientific">Thermobaculum terrenum (strain ATCC BAA-798 / CCMEE 7001 / YNP1)</name>
    <dbReference type="NCBI Taxonomy" id="525904"/>
    <lineage>
        <taxon>Bacteria</taxon>
        <taxon>Bacillati</taxon>
        <taxon>Chloroflexota</taxon>
        <taxon>Chloroflexia</taxon>
        <taxon>Candidatus Thermobaculales</taxon>
        <taxon>Candidatus Thermobaculaceae</taxon>
        <taxon>Thermobaculum</taxon>
    </lineage>
</organism>
<protein>
    <submittedName>
        <fullName evidence="1">Uncharacterized protein</fullName>
    </submittedName>
</protein>
<keyword evidence="2" id="KW-1185">Reference proteome</keyword>
<evidence type="ECO:0000313" key="1">
    <source>
        <dbReference type="EMBL" id="ACZ41922.1"/>
    </source>
</evidence>
<dbReference type="STRING" id="525904.Tter_1006"/>
<gene>
    <name evidence="1" type="ordered locus">Tter_1006</name>
</gene>
<name>D1CG66_THET1</name>
<dbReference type="EMBL" id="CP001825">
    <property type="protein sequence ID" value="ACZ41922.1"/>
    <property type="molecule type" value="Genomic_DNA"/>
</dbReference>
<evidence type="ECO:0000313" key="2">
    <source>
        <dbReference type="Proteomes" id="UP000000323"/>
    </source>
</evidence>
<dbReference type="AlphaFoldDB" id="D1CG66"/>
<dbReference type="KEGG" id="ttr:Tter_1006"/>